<evidence type="ECO:0000313" key="4">
    <source>
        <dbReference type="Proteomes" id="UP000619486"/>
    </source>
</evidence>
<reference evidence="3" key="1">
    <citation type="journal article" date="2014" name="Int. J. Syst. Evol. Microbiol.">
        <title>Complete genome sequence of Corynebacterium casei LMG S-19264T (=DSM 44701T), isolated from a smear-ripened cheese.</title>
        <authorList>
            <consortium name="US DOE Joint Genome Institute (JGI-PGF)"/>
            <person name="Walter F."/>
            <person name="Albersmeier A."/>
            <person name="Kalinowski J."/>
            <person name="Ruckert C."/>
        </authorList>
    </citation>
    <scope>NUCLEOTIDE SEQUENCE</scope>
    <source>
        <strain evidence="3">JCM 3172</strain>
    </source>
</reference>
<keyword evidence="4" id="KW-1185">Reference proteome</keyword>
<evidence type="ECO:0000259" key="1">
    <source>
        <dbReference type="Pfam" id="PF15567"/>
    </source>
</evidence>
<reference evidence="3" key="2">
    <citation type="submission" date="2020-09" db="EMBL/GenBank/DDBJ databases">
        <authorList>
            <person name="Sun Q."/>
            <person name="Ohkuma M."/>
        </authorList>
    </citation>
    <scope>NUCLEOTIDE SEQUENCE</scope>
    <source>
        <strain evidence="3">JCM 3172</strain>
    </source>
</reference>
<comment type="caution">
    <text evidence="3">The sequence shown here is derived from an EMBL/GenBank/DDBJ whole genome shotgun (WGS) entry which is preliminary data.</text>
</comment>
<protein>
    <recommendedName>
        <fullName evidence="5">Papain fold toxin 1 (Glutamine deamidase) of polymorphic toxin system</fullName>
    </recommendedName>
</protein>
<dbReference type="Pfam" id="PF15644">
    <property type="entry name" value="Gln_amidase"/>
    <property type="match status" value="1"/>
</dbReference>
<dbReference type="RefSeq" id="WP_019889884.1">
    <property type="nucleotide sequence ID" value="NZ_BMQQ01000068.1"/>
</dbReference>
<evidence type="ECO:0008006" key="5">
    <source>
        <dbReference type="Google" id="ProtNLM"/>
    </source>
</evidence>
<dbReference type="Pfam" id="PF15567">
    <property type="entry name" value="Imm35"/>
    <property type="match status" value="1"/>
</dbReference>
<sequence length="432" mass="46642">MNLDPQQQALQWLRSTYHGLVELAAPGPVAEDAHTWLFACRAVEQPGYPATPMLASSVVVPKNGMTPFHPAAPDPWGDVAAFGRSPAPREYGTQARVLNSRGCVVTVAAALGGGPSSTLPWSPAHEGPGWWELLLRRYFPAARPLTCRSWEEVIAAARETGPGTRGVVWVRRETAGYEASGHLLYVDNNGGQVVILDGMTGGLARLETQGIRELVFARTAPRAAVEPEPWLRAATDLRTAVEKAGAWLHRTYDDPVVLVDPSPADENRRGWLFACQSQEFLRGGDWTRAMLDGAVVVPKAHGEPFGLPNSYPWPWLAAWEQGGTPGEAGMPLPPRPGSAVWFPTTMAQLGQVLSVSEHSAWDTLLDELSAFPVGARALIWARRRDGQGRESVGLLLTGFRSEQGTGVVDGSAAPLTDLNAVAASGFRLIRYR</sequence>
<dbReference type="AlphaFoldDB" id="A0A918HL13"/>
<dbReference type="Proteomes" id="UP000619486">
    <property type="component" value="Unassembled WGS sequence"/>
</dbReference>
<feature type="domain" description="Tox-PL" evidence="2">
    <location>
        <begin position="99"/>
        <end position="201"/>
    </location>
</feature>
<evidence type="ECO:0000259" key="2">
    <source>
        <dbReference type="Pfam" id="PF15644"/>
    </source>
</evidence>
<dbReference type="EMBL" id="BMQQ01000068">
    <property type="protein sequence ID" value="GGT67363.1"/>
    <property type="molecule type" value="Genomic_DNA"/>
</dbReference>
<dbReference type="InterPro" id="IPR028908">
    <property type="entry name" value="Tox-PL_dom"/>
</dbReference>
<gene>
    <name evidence="3" type="ORF">GCM10014713_69690</name>
</gene>
<dbReference type="InterPro" id="IPR029082">
    <property type="entry name" value="Imm35"/>
</dbReference>
<organism evidence="3 4">
    <name type="scientific">Streptomyces purpureus</name>
    <dbReference type="NCBI Taxonomy" id="1951"/>
    <lineage>
        <taxon>Bacteria</taxon>
        <taxon>Bacillati</taxon>
        <taxon>Actinomycetota</taxon>
        <taxon>Actinomycetes</taxon>
        <taxon>Kitasatosporales</taxon>
        <taxon>Streptomycetaceae</taxon>
        <taxon>Streptomyces</taxon>
    </lineage>
</organism>
<evidence type="ECO:0000313" key="3">
    <source>
        <dbReference type="EMBL" id="GGT67363.1"/>
    </source>
</evidence>
<feature type="domain" description="Immunity protein 35" evidence="1">
    <location>
        <begin position="239"/>
        <end position="321"/>
    </location>
</feature>
<accession>A0A918HL13</accession>
<proteinExistence type="predicted"/>
<name>A0A918HL13_9ACTN</name>